<dbReference type="STRING" id="398580.Dshi_1655"/>
<dbReference type="GO" id="GO:0005524">
    <property type="term" value="F:ATP binding"/>
    <property type="evidence" value="ECO:0007669"/>
    <property type="project" value="InterPro"/>
</dbReference>
<sequence length="323" mass="34401">MTSLRDAPALVADIGGTNTRVALADGPVLRAGSVEKYRNADYSSLDSVLRSYLEKMEVAGCSGACVALAGPVRNGIGHLTNLDWRMDEDLLSEATGAPVVALLNDLQAQGFALGHLEAACLRPVISRPPPAAQETRLMIGLGTGFNAASVLYTPAGRIVTPSEAGHANLPVRTEQELRLCRFVETAHGFPAVEDVLSGRGLERVYNFLSPTPDQPQRLSAAEVMAAAAREERQALDALELFIGLLGTVAGNLSLIHLPFGGVYLCGGVARHIGPYLGSMGFAEAFANKGRFADFMRDFPVWLVEDDFAALTGCASFLDERCRN</sequence>
<evidence type="ECO:0000256" key="3">
    <source>
        <dbReference type="RuleBase" id="RU004046"/>
    </source>
</evidence>
<evidence type="ECO:0000256" key="1">
    <source>
        <dbReference type="ARBA" id="ARBA00022679"/>
    </source>
</evidence>
<dbReference type="InterPro" id="IPR003836">
    <property type="entry name" value="Glucokinase"/>
</dbReference>
<dbReference type="InterPro" id="IPR050201">
    <property type="entry name" value="Bacterial_glucokinase"/>
</dbReference>
<dbReference type="KEGG" id="dsh:Dshi_1655"/>
<dbReference type="Proteomes" id="UP000006833">
    <property type="component" value="Chromosome"/>
</dbReference>
<gene>
    <name evidence="4" type="primary">glk</name>
    <name evidence="4" type="ordered locus">Dshi_1655</name>
</gene>
<evidence type="ECO:0000256" key="2">
    <source>
        <dbReference type="ARBA" id="ARBA00022777"/>
    </source>
</evidence>
<dbReference type="GO" id="GO:0004340">
    <property type="term" value="F:glucokinase activity"/>
    <property type="evidence" value="ECO:0007669"/>
    <property type="project" value="UniProtKB-EC"/>
</dbReference>
<dbReference type="PANTHER" id="PTHR47690:SF1">
    <property type="entry name" value="GLUCOKINASE"/>
    <property type="match status" value="1"/>
</dbReference>
<reference evidence="5" key="1">
    <citation type="journal article" date="2010" name="ISME J.">
        <title>The complete genome sequence of the algal symbiont Dinoroseobacter shibae: a hitchhiker's guide to life in the sea.</title>
        <authorList>
            <person name="Wagner-Dobler I."/>
            <person name="Ballhausen B."/>
            <person name="Berger M."/>
            <person name="Brinkhoff T."/>
            <person name="Buchholz I."/>
            <person name="Bunk B."/>
            <person name="Cypionka H."/>
            <person name="Daniel R."/>
            <person name="Drepper T."/>
            <person name="Gerdts G."/>
            <person name="Hahnke S."/>
            <person name="Han C."/>
            <person name="Jahn D."/>
            <person name="Kalhoefer D."/>
            <person name="Kiss H."/>
            <person name="Klenk H.P."/>
            <person name="Kyrpides N."/>
            <person name="Liebl W."/>
            <person name="Liesegang H."/>
            <person name="Meincke L."/>
            <person name="Pati A."/>
            <person name="Petersen J."/>
            <person name="Piekarski T."/>
            <person name="Pommerenke C."/>
            <person name="Pradella S."/>
            <person name="Pukall R."/>
            <person name="Rabus R."/>
            <person name="Stackebrandt E."/>
            <person name="Thole S."/>
            <person name="Thompson L."/>
            <person name="Tielen P."/>
            <person name="Tomasch J."/>
            <person name="von Jan M."/>
            <person name="Wanphrut N."/>
            <person name="Wichels A."/>
            <person name="Zech H."/>
            <person name="Simon M."/>
        </authorList>
    </citation>
    <scope>NUCLEOTIDE SEQUENCE [LARGE SCALE GENOMIC DNA]</scope>
    <source>
        <strain evidence="5">DSM 16493 / NCIMB 14021 / DFL 12</strain>
    </source>
</reference>
<protein>
    <submittedName>
        <fullName evidence="4">Glucokinase</fullName>
        <ecNumber evidence="4">2.7.1.2</ecNumber>
    </submittedName>
</protein>
<dbReference type="Gene3D" id="3.40.367.20">
    <property type="match status" value="1"/>
</dbReference>
<organism evidence="4 5">
    <name type="scientific">Dinoroseobacter shibae (strain DSM 16493 / NCIMB 14021 / DFL 12)</name>
    <dbReference type="NCBI Taxonomy" id="398580"/>
    <lineage>
        <taxon>Bacteria</taxon>
        <taxon>Pseudomonadati</taxon>
        <taxon>Pseudomonadota</taxon>
        <taxon>Alphaproteobacteria</taxon>
        <taxon>Rhodobacterales</taxon>
        <taxon>Roseobacteraceae</taxon>
        <taxon>Dinoroseobacter</taxon>
    </lineage>
</organism>
<proteinExistence type="inferred from homology"/>
<dbReference type="Pfam" id="PF02685">
    <property type="entry name" value="Glucokinase"/>
    <property type="match status" value="1"/>
</dbReference>
<dbReference type="Gene3D" id="3.30.420.40">
    <property type="match status" value="1"/>
</dbReference>
<keyword evidence="5" id="KW-1185">Reference proteome</keyword>
<dbReference type="HOGENOM" id="CLU_042582_1_0_5"/>
<keyword evidence="2 4" id="KW-0418">Kinase</keyword>
<evidence type="ECO:0000313" key="4">
    <source>
        <dbReference type="EMBL" id="ABV93397.1"/>
    </source>
</evidence>
<accession>A8LLL9</accession>
<dbReference type="CDD" id="cd24008">
    <property type="entry name" value="ASKHA_NBD_GLK"/>
    <property type="match status" value="1"/>
</dbReference>
<dbReference type="RefSeq" id="WP_012178327.1">
    <property type="nucleotide sequence ID" value="NC_009952.1"/>
</dbReference>
<dbReference type="GO" id="GO:0005536">
    <property type="term" value="F:D-glucose binding"/>
    <property type="evidence" value="ECO:0007669"/>
    <property type="project" value="InterPro"/>
</dbReference>
<dbReference type="EC" id="2.7.1.2" evidence="4"/>
<evidence type="ECO:0000313" key="5">
    <source>
        <dbReference type="Proteomes" id="UP000006833"/>
    </source>
</evidence>
<dbReference type="EMBL" id="CP000830">
    <property type="protein sequence ID" value="ABV93397.1"/>
    <property type="molecule type" value="Genomic_DNA"/>
</dbReference>
<name>A8LLL9_DINSH</name>
<dbReference type="GO" id="GO:0006096">
    <property type="term" value="P:glycolytic process"/>
    <property type="evidence" value="ECO:0007669"/>
    <property type="project" value="InterPro"/>
</dbReference>
<dbReference type="GO" id="GO:0005829">
    <property type="term" value="C:cytosol"/>
    <property type="evidence" value="ECO:0007669"/>
    <property type="project" value="TreeGrafter"/>
</dbReference>
<comment type="similarity">
    <text evidence="3">Belongs to the bacterial glucokinase family.</text>
</comment>
<dbReference type="InterPro" id="IPR043129">
    <property type="entry name" value="ATPase_NBD"/>
</dbReference>
<keyword evidence="1 4" id="KW-0808">Transferase</keyword>
<dbReference type="PANTHER" id="PTHR47690">
    <property type="entry name" value="GLUCOKINASE"/>
    <property type="match status" value="1"/>
</dbReference>
<dbReference type="SUPFAM" id="SSF53067">
    <property type="entry name" value="Actin-like ATPase domain"/>
    <property type="match status" value="1"/>
</dbReference>
<dbReference type="eggNOG" id="COG0837">
    <property type="taxonomic scope" value="Bacteria"/>
</dbReference>
<dbReference type="AlphaFoldDB" id="A8LLL9"/>
<dbReference type="OrthoDB" id="9800595at2"/>